<evidence type="ECO:0000313" key="2">
    <source>
        <dbReference type="Proteomes" id="UP000623440"/>
    </source>
</evidence>
<dbReference type="EMBL" id="JACJSI010000053">
    <property type="protein sequence ID" value="MBD2532285.1"/>
    <property type="molecule type" value="Genomic_DNA"/>
</dbReference>
<protein>
    <submittedName>
        <fullName evidence="1">Uncharacterized protein</fullName>
    </submittedName>
</protein>
<evidence type="ECO:0000313" key="1">
    <source>
        <dbReference type="EMBL" id="MBD2532285.1"/>
    </source>
</evidence>
<sequence length="64" mass="7104">MSFTSCPSCVVILNQQQEQNISHQNQCQDVPVNDSKSMVKSCTVVENGRVVVKPLQPQLNQTSE</sequence>
<dbReference type="Proteomes" id="UP000623440">
    <property type="component" value="Unassembled WGS sequence"/>
</dbReference>
<keyword evidence="2" id="KW-1185">Reference proteome</keyword>
<accession>A0ABR8DSF3</accession>
<organism evidence="1 2">
    <name type="scientific">Nostoc flagelliforme FACHB-838</name>
    <dbReference type="NCBI Taxonomy" id="2692904"/>
    <lineage>
        <taxon>Bacteria</taxon>
        <taxon>Bacillati</taxon>
        <taxon>Cyanobacteriota</taxon>
        <taxon>Cyanophyceae</taxon>
        <taxon>Nostocales</taxon>
        <taxon>Nostocaceae</taxon>
        <taxon>Nostoc</taxon>
    </lineage>
</organism>
<dbReference type="RefSeq" id="WP_190942922.1">
    <property type="nucleotide sequence ID" value="NZ_JACJSI010000053.1"/>
</dbReference>
<reference evidence="1 2" key="1">
    <citation type="journal article" date="2020" name="ISME J.">
        <title>Comparative genomics reveals insights into cyanobacterial evolution and habitat adaptation.</title>
        <authorList>
            <person name="Chen M.Y."/>
            <person name="Teng W.K."/>
            <person name="Zhao L."/>
            <person name="Hu C.X."/>
            <person name="Zhou Y.K."/>
            <person name="Han B.P."/>
            <person name="Song L.R."/>
            <person name="Shu W.S."/>
        </authorList>
    </citation>
    <scope>NUCLEOTIDE SEQUENCE [LARGE SCALE GENOMIC DNA]</scope>
    <source>
        <strain evidence="1 2">FACHB-838</strain>
    </source>
</reference>
<comment type="caution">
    <text evidence="1">The sequence shown here is derived from an EMBL/GenBank/DDBJ whole genome shotgun (WGS) entry which is preliminary data.</text>
</comment>
<proteinExistence type="predicted"/>
<gene>
    <name evidence="1" type="ORF">H6G97_22965</name>
</gene>
<name>A0ABR8DSF3_9NOSO</name>